<evidence type="ECO:0000256" key="7">
    <source>
        <dbReference type="ARBA" id="ARBA00022989"/>
    </source>
</evidence>
<evidence type="ECO:0000256" key="2">
    <source>
        <dbReference type="ARBA" id="ARBA00006003"/>
    </source>
</evidence>
<evidence type="ECO:0000313" key="12">
    <source>
        <dbReference type="EMBL" id="WZN63689.1"/>
    </source>
</evidence>
<evidence type="ECO:0000256" key="8">
    <source>
        <dbReference type="ARBA" id="ARBA00023034"/>
    </source>
</evidence>
<keyword evidence="9 11" id="KW-0472">Membrane</keyword>
<dbReference type="Gene3D" id="3.90.1480.20">
    <property type="entry name" value="Glycosyl transferase family 29"/>
    <property type="match status" value="1"/>
</dbReference>
<keyword evidence="6" id="KW-0735">Signal-anchor</keyword>
<keyword evidence="4" id="KW-0808">Transferase</keyword>
<evidence type="ECO:0000256" key="9">
    <source>
        <dbReference type="ARBA" id="ARBA00023136"/>
    </source>
</evidence>
<dbReference type="GO" id="GO:0008373">
    <property type="term" value="F:sialyltransferase activity"/>
    <property type="evidence" value="ECO:0007669"/>
    <property type="project" value="InterPro"/>
</dbReference>
<keyword evidence="3 12" id="KW-0328">Glycosyltransferase</keyword>
<dbReference type="InterPro" id="IPR038578">
    <property type="entry name" value="GT29-like_sf"/>
</dbReference>
<keyword evidence="5 11" id="KW-0812">Transmembrane</keyword>
<dbReference type="CDD" id="cd19952">
    <property type="entry name" value="GT29"/>
    <property type="match status" value="1"/>
</dbReference>
<organism evidence="12 13">
    <name type="scientific">Chloropicon roscoffensis</name>
    <dbReference type="NCBI Taxonomy" id="1461544"/>
    <lineage>
        <taxon>Eukaryota</taxon>
        <taxon>Viridiplantae</taxon>
        <taxon>Chlorophyta</taxon>
        <taxon>Chloropicophyceae</taxon>
        <taxon>Chloropicales</taxon>
        <taxon>Chloropicaceae</taxon>
        <taxon>Chloropicon</taxon>
    </lineage>
</organism>
<evidence type="ECO:0000313" key="13">
    <source>
        <dbReference type="Proteomes" id="UP001472866"/>
    </source>
</evidence>
<dbReference type="PANTHER" id="PTHR11987">
    <property type="entry name" value="ALPHA-2,8-SIALYLTRANSFERASE"/>
    <property type="match status" value="1"/>
</dbReference>
<keyword evidence="7 11" id="KW-1133">Transmembrane helix</keyword>
<dbReference type="GO" id="GO:0000139">
    <property type="term" value="C:Golgi membrane"/>
    <property type="evidence" value="ECO:0007669"/>
    <property type="project" value="UniProtKB-SubCell"/>
</dbReference>
<gene>
    <name evidence="12" type="ORF">HKI87_08g52400</name>
</gene>
<dbReference type="InterPro" id="IPR001675">
    <property type="entry name" value="Glyco_trans_29"/>
</dbReference>
<sequence>MRRVGGPRKGKRLVRQLVQIVSLLGFCSWILSISLTKTRDLVPEKTAAQQVLGHYGGEGAARPGERGEEDVPVDPKLVDLLSETLGSREDGELWLRTHPHLVDYYKNRASNKFSIRNINHERYNALREGGLSEGDAYFLSFAEYPEPTDLFVSAENVKTLKSGQSPSKKALEHFLPKQSPEPKFSSCAVVGNGGVLKRYSFGRAIDGHDAVLRLNQAPVKSYEKIVGSKTTFRVLNNKWTTVYFEDNVPSTNVPGGTKQLARYLIQQEKPNTTFIVTRSEMRIFESLANTQRRRRPDMGTLYMSPHIIRESRKMLLAFGESLGEGEVAAEITPSTGLVAVYLAMQMCSGVSVYGFNLLDGKRKTEMKDHNTTYHYFKHYADSEKLIAHPHHEFKLEGRLYQALQDNNLVRLCGGIQSSALLREETDCRFQARISR</sequence>
<dbReference type="PANTHER" id="PTHR11987:SF36">
    <property type="entry name" value="SIA-ALPHA-2,3-GAL-BETA-1,4-GLCNAC-R:ALPHA 2,8-SIALYLTRANSFERASE"/>
    <property type="match status" value="1"/>
</dbReference>
<evidence type="ECO:0000256" key="1">
    <source>
        <dbReference type="ARBA" id="ARBA00004323"/>
    </source>
</evidence>
<evidence type="ECO:0000256" key="3">
    <source>
        <dbReference type="ARBA" id="ARBA00022676"/>
    </source>
</evidence>
<dbReference type="AlphaFoldDB" id="A0AAX4PBX2"/>
<evidence type="ECO:0000256" key="4">
    <source>
        <dbReference type="ARBA" id="ARBA00022679"/>
    </source>
</evidence>
<evidence type="ECO:0000256" key="6">
    <source>
        <dbReference type="ARBA" id="ARBA00022968"/>
    </source>
</evidence>
<evidence type="ECO:0000256" key="10">
    <source>
        <dbReference type="ARBA" id="ARBA00023180"/>
    </source>
</evidence>
<protein>
    <submittedName>
        <fullName evidence="12">Sialyltransferase</fullName>
    </submittedName>
</protein>
<dbReference type="EMBL" id="CP151508">
    <property type="protein sequence ID" value="WZN63689.1"/>
    <property type="molecule type" value="Genomic_DNA"/>
</dbReference>
<comment type="similarity">
    <text evidence="2">Belongs to the glycosyltransferase 29 family.</text>
</comment>
<dbReference type="Pfam" id="PF00777">
    <property type="entry name" value="Glyco_transf_29"/>
    <property type="match status" value="1"/>
</dbReference>
<dbReference type="InterPro" id="IPR050943">
    <property type="entry name" value="Glycosyltr_29_Sialyltrsf"/>
</dbReference>
<accession>A0AAX4PBX2</accession>
<evidence type="ECO:0000256" key="5">
    <source>
        <dbReference type="ARBA" id="ARBA00022692"/>
    </source>
</evidence>
<proteinExistence type="inferred from homology"/>
<keyword evidence="10" id="KW-0325">Glycoprotein</keyword>
<evidence type="ECO:0000256" key="11">
    <source>
        <dbReference type="SAM" id="Phobius"/>
    </source>
</evidence>
<name>A0AAX4PBX2_9CHLO</name>
<dbReference type="Proteomes" id="UP001472866">
    <property type="component" value="Chromosome 08"/>
</dbReference>
<feature type="transmembrane region" description="Helical" evidence="11">
    <location>
        <begin position="12"/>
        <end position="31"/>
    </location>
</feature>
<reference evidence="12 13" key="1">
    <citation type="submission" date="2024-03" db="EMBL/GenBank/DDBJ databases">
        <title>Complete genome sequence of the green alga Chloropicon roscoffensis RCC1871.</title>
        <authorList>
            <person name="Lemieux C."/>
            <person name="Pombert J.-F."/>
            <person name="Otis C."/>
            <person name="Turmel M."/>
        </authorList>
    </citation>
    <scope>NUCLEOTIDE SEQUENCE [LARGE SCALE GENOMIC DNA]</scope>
    <source>
        <strain evidence="12 13">RCC1871</strain>
    </source>
</reference>
<keyword evidence="13" id="KW-1185">Reference proteome</keyword>
<keyword evidence="8" id="KW-0333">Golgi apparatus</keyword>
<comment type="subcellular location">
    <subcellularLocation>
        <location evidence="1">Golgi apparatus membrane</location>
        <topology evidence="1">Single-pass type II membrane protein</topology>
    </subcellularLocation>
</comment>